<dbReference type="Pfam" id="PF00850">
    <property type="entry name" value="Hist_deacetyl"/>
    <property type="match status" value="1"/>
</dbReference>
<comment type="subcellular location">
    <subcellularLocation>
        <location evidence="1 9">Nucleus</location>
    </subcellularLocation>
</comment>
<dbReference type="GO" id="GO:0141221">
    <property type="term" value="F:histone deacetylase activity, hydrolytic mechanism"/>
    <property type="evidence" value="ECO:0007669"/>
    <property type="project" value="UniProtKB-EC"/>
</dbReference>
<dbReference type="InterPro" id="IPR003084">
    <property type="entry name" value="HDAC_I/II"/>
</dbReference>
<dbReference type="Gene3D" id="3.40.800.20">
    <property type="entry name" value="Histone deacetylase domain"/>
    <property type="match status" value="1"/>
</dbReference>
<feature type="binding site" evidence="12">
    <location>
        <position position="296"/>
    </location>
    <ligand>
        <name>a divalent metal cation</name>
        <dbReference type="ChEBI" id="CHEBI:60240"/>
    </ligand>
</feature>
<name>A0A9W8AGX4_9FUNG</name>
<evidence type="ECO:0000256" key="12">
    <source>
        <dbReference type="PIRSR" id="PIRSR037913-3"/>
    </source>
</evidence>
<evidence type="ECO:0000256" key="5">
    <source>
        <dbReference type="ARBA" id="ARBA00023015"/>
    </source>
</evidence>
<keyword evidence="7 9" id="KW-0539">Nucleus</keyword>
<gene>
    <name evidence="15" type="primary">HOS2_1</name>
    <name evidence="15" type="ORF">IWQ60_001504</name>
</gene>
<dbReference type="InterPro" id="IPR023801">
    <property type="entry name" value="His_deacetylse_dom"/>
</dbReference>
<evidence type="ECO:0000256" key="8">
    <source>
        <dbReference type="ARBA" id="ARBA00061569"/>
    </source>
</evidence>
<feature type="domain" description="Histone deacetylase" evidence="14">
    <location>
        <begin position="59"/>
        <end position="350"/>
    </location>
</feature>
<feature type="active site" description="Proton acceptor" evidence="10">
    <location>
        <position position="172"/>
    </location>
</feature>
<dbReference type="AlphaFoldDB" id="A0A9W8AGX4"/>
<dbReference type="InterPro" id="IPR037138">
    <property type="entry name" value="His_deacetylse_dom_sf"/>
</dbReference>
<proteinExistence type="inferred from homology"/>
<feature type="binding site" evidence="12">
    <location>
        <position position="207"/>
    </location>
    <ligand>
        <name>a divalent metal cation</name>
        <dbReference type="ChEBI" id="CHEBI:60240"/>
    </ligand>
</feature>
<evidence type="ECO:0000256" key="7">
    <source>
        <dbReference type="ARBA" id="ARBA00023242"/>
    </source>
</evidence>
<dbReference type="SUPFAM" id="SSF52768">
    <property type="entry name" value="Arginase/deacetylase"/>
    <property type="match status" value="1"/>
</dbReference>
<dbReference type="OrthoDB" id="1918432at2759"/>
<feature type="binding site" evidence="11">
    <location>
        <position position="335"/>
    </location>
    <ligand>
        <name>substrate</name>
    </ligand>
</feature>
<evidence type="ECO:0000256" key="10">
    <source>
        <dbReference type="PIRSR" id="PIRSR037913-1"/>
    </source>
</evidence>
<protein>
    <recommendedName>
        <fullName evidence="2 9">Histone deacetylase</fullName>
        <ecNumber evidence="2 9">3.5.1.98</ecNumber>
    </recommendedName>
</protein>
<dbReference type="GO" id="GO:0034967">
    <property type="term" value="C:Set3 complex"/>
    <property type="evidence" value="ECO:0007669"/>
    <property type="project" value="UniProtKB-ARBA"/>
</dbReference>
<dbReference type="EC" id="3.5.1.98" evidence="2 9"/>
<reference evidence="15" key="1">
    <citation type="submission" date="2022-07" db="EMBL/GenBank/DDBJ databases">
        <title>Phylogenomic reconstructions and comparative analyses of Kickxellomycotina fungi.</title>
        <authorList>
            <person name="Reynolds N.K."/>
            <person name="Stajich J.E."/>
            <person name="Barry K."/>
            <person name="Grigoriev I.V."/>
            <person name="Crous P."/>
            <person name="Smith M.E."/>
        </authorList>
    </citation>
    <scope>NUCLEOTIDE SEQUENCE</scope>
    <source>
        <strain evidence="15">RSA 861</strain>
    </source>
</reference>
<comment type="caution">
    <text evidence="15">The sequence shown here is derived from an EMBL/GenBank/DDBJ whole genome shotgun (WGS) entry which is preliminary data.</text>
</comment>
<dbReference type="PRINTS" id="PR01270">
    <property type="entry name" value="HDASUPER"/>
</dbReference>
<dbReference type="InterPro" id="IPR000286">
    <property type="entry name" value="HDACs"/>
</dbReference>
<evidence type="ECO:0000256" key="6">
    <source>
        <dbReference type="ARBA" id="ARBA00023163"/>
    </source>
</evidence>
<dbReference type="PRINTS" id="PR01271">
    <property type="entry name" value="HISDACETLASE"/>
</dbReference>
<dbReference type="Proteomes" id="UP001150569">
    <property type="component" value="Unassembled WGS sequence"/>
</dbReference>
<dbReference type="FunFam" id="3.40.800.20:FF:000007">
    <property type="entry name" value="Histone deacetylase"/>
    <property type="match status" value="1"/>
</dbReference>
<comment type="catalytic activity">
    <reaction evidence="9">
        <text>N(6)-acetyl-L-lysyl-[histone] + H2O = L-lysyl-[histone] + acetate</text>
        <dbReference type="Rhea" id="RHEA:58196"/>
        <dbReference type="Rhea" id="RHEA-COMP:9845"/>
        <dbReference type="Rhea" id="RHEA-COMP:11338"/>
        <dbReference type="ChEBI" id="CHEBI:15377"/>
        <dbReference type="ChEBI" id="CHEBI:29969"/>
        <dbReference type="ChEBI" id="CHEBI:30089"/>
        <dbReference type="ChEBI" id="CHEBI:61930"/>
        <dbReference type="EC" id="3.5.1.98"/>
    </reaction>
</comment>
<evidence type="ECO:0000313" key="16">
    <source>
        <dbReference type="Proteomes" id="UP001150569"/>
    </source>
</evidence>
<dbReference type="PANTHER" id="PTHR10625">
    <property type="entry name" value="HISTONE DEACETYLASE HDAC1-RELATED"/>
    <property type="match status" value="1"/>
</dbReference>
<organism evidence="15 16">
    <name type="scientific">Tieghemiomyces parasiticus</name>
    <dbReference type="NCBI Taxonomy" id="78921"/>
    <lineage>
        <taxon>Eukaryota</taxon>
        <taxon>Fungi</taxon>
        <taxon>Fungi incertae sedis</taxon>
        <taxon>Zoopagomycota</taxon>
        <taxon>Kickxellomycotina</taxon>
        <taxon>Dimargaritomycetes</taxon>
        <taxon>Dimargaritales</taxon>
        <taxon>Dimargaritaceae</taxon>
        <taxon>Tieghemiomyces</taxon>
    </lineage>
</organism>
<evidence type="ECO:0000313" key="15">
    <source>
        <dbReference type="EMBL" id="KAJ1929059.1"/>
    </source>
</evidence>
<keyword evidence="4 9" id="KW-0156">Chromatin regulator</keyword>
<keyword evidence="16" id="KW-1185">Reference proteome</keyword>
<evidence type="ECO:0000256" key="1">
    <source>
        <dbReference type="ARBA" id="ARBA00004123"/>
    </source>
</evidence>
<keyword evidence="12" id="KW-0479">Metal-binding</keyword>
<keyword evidence="3 9" id="KW-0378">Hydrolase</keyword>
<feature type="region of interest" description="Disordered" evidence="13">
    <location>
        <begin position="1"/>
        <end position="36"/>
    </location>
</feature>
<dbReference type="PANTHER" id="PTHR10625:SF36">
    <property type="entry name" value="HISTONE DEACETYLASE 3"/>
    <property type="match status" value="1"/>
</dbReference>
<dbReference type="GO" id="GO:0070210">
    <property type="term" value="C:Rpd3L-Expanded complex"/>
    <property type="evidence" value="ECO:0007669"/>
    <property type="project" value="TreeGrafter"/>
</dbReference>
<dbReference type="GO" id="GO:0040029">
    <property type="term" value="P:epigenetic regulation of gene expression"/>
    <property type="evidence" value="ECO:0007669"/>
    <property type="project" value="TreeGrafter"/>
</dbReference>
<dbReference type="EMBL" id="JANBPT010000049">
    <property type="protein sequence ID" value="KAJ1929059.1"/>
    <property type="molecule type" value="Genomic_DNA"/>
</dbReference>
<evidence type="ECO:0000256" key="2">
    <source>
        <dbReference type="ARBA" id="ARBA00012111"/>
    </source>
</evidence>
<evidence type="ECO:0000256" key="13">
    <source>
        <dbReference type="SAM" id="MobiDB-lite"/>
    </source>
</evidence>
<evidence type="ECO:0000256" key="11">
    <source>
        <dbReference type="PIRSR" id="PIRSR037913-2"/>
    </source>
</evidence>
<feature type="compositionally biased region" description="Acidic residues" evidence="13">
    <location>
        <begin position="437"/>
        <end position="448"/>
    </location>
</feature>
<evidence type="ECO:0000256" key="9">
    <source>
        <dbReference type="PIRNR" id="PIRNR037913"/>
    </source>
</evidence>
<comment type="similarity">
    <text evidence="8 9">Belongs to the histone deacetylase family. HD Type 1 subfamily.</text>
</comment>
<evidence type="ECO:0000256" key="4">
    <source>
        <dbReference type="ARBA" id="ARBA00022853"/>
    </source>
</evidence>
<feature type="compositionally biased region" description="Basic and acidic residues" evidence="13">
    <location>
        <begin position="457"/>
        <end position="468"/>
    </location>
</feature>
<evidence type="ECO:0000256" key="3">
    <source>
        <dbReference type="ARBA" id="ARBA00022801"/>
    </source>
</evidence>
<dbReference type="PIRSF" id="PIRSF037913">
    <property type="entry name" value="His_deacetylse_1"/>
    <property type="match status" value="1"/>
</dbReference>
<sequence length="475" mass="53042">MDRGATIHAVTGSRSARLRGSAHQPPPVAFTNSGSHGARPRVAYFHDEQVANFHYGEKHPMKPHRLALTNHLVMGYGMYRHLDVYDTRRATAEELRDFHSEDYVEFLSRVTPENVTALTKTFGQFNIGDDCPVFAGIYDFSRRYAGASLEAARRLLSGDADIAVNWSGGLHHAKKAEASGFCYVNDIVLAILQMLRFHPRVVYIDCDVHHGDGVQEAFYSTDRVMTVSFHMYDGEFFPGTGRLEERGNGPGQRFTVNVPLRDGIEDAEYRTLFRTVMRSVMANFDPSAVVLQCGADSLGCDRLGRFNLSIAAHGECVRFMKSFGVPLLVLGGGGYTIRNVSRCWAYETGVLIDADLPNELPSTAYHEFFAPDYQLHPPLSGHIANQNTPASLRDLSRSVLEQLRSLQGAPSVQMSEIPPDLQGFLENSRSRNNGRGDDEEEVDVDGDDSSPQRPPRPHREEYYDHDGDHDDDEDM</sequence>
<keyword evidence="6 9" id="KW-0804">Transcription</keyword>
<accession>A0A9W8AGX4</accession>
<dbReference type="GO" id="GO:0046872">
    <property type="term" value="F:metal ion binding"/>
    <property type="evidence" value="ECO:0007669"/>
    <property type="project" value="UniProtKB-KW"/>
</dbReference>
<evidence type="ECO:0000259" key="14">
    <source>
        <dbReference type="Pfam" id="PF00850"/>
    </source>
</evidence>
<feature type="binding site" evidence="11">
    <location>
        <position position="130"/>
    </location>
    <ligand>
        <name>substrate</name>
    </ligand>
</feature>
<feature type="region of interest" description="Disordered" evidence="13">
    <location>
        <begin position="406"/>
        <end position="475"/>
    </location>
</feature>
<feature type="binding site" evidence="11">
    <location>
        <position position="180"/>
    </location>
    <ligand>
        <name>substrate</name>
    </ligand>
</feature>
<keyword evidence="5 9" id="KW-0805">Transcription regulation</keyword>
<feature type="binding site" evidence="12">
    <location>
        <position position="209"/>
    </location>
    <ligand>
        <name>a divalent metal cation</name>
        <dbReference type="ChEBI" id="CHEBI:60240"/>
    </ligand>
</feature>
<dbReference type="InterPro" id="IPR023696">
    <property type="entry name" value="Ureohydrolase_dom_sf"/>
</dbReference>